<dbReference type="KEGG" id="fno:Fnod_0773"/>
<accession>A7HL43</accession>
<feature type="transmembrane region" description="Helical" evidence="1">
    <location>
        <begin position="7"/>
        <end position="28"/>
    </location>
</feature>
<protein>
    <submittedName>
        <fullName evidence="2">Uncharacterized protein</fullName>
    </submittedName>
</protein>
<keyword evidence="1" id="KW-1133">Transmembrane helix</keyword>
<reference evidence="2 3" key="1">
    <citation type="submission" date="2007-07" db="EMBL/GenBank/DDBJ databases">
        <title>Complete sequence of Fervidobacterium nodosum Rt17-B1.</title>
        <authorList>
            <consortium name="US DOE Joint Genome Institute"/>
            <person name="Copeland A."/>
            <person name="Lucas S."/>
            <person name="Lapidus A."/>
            <person name="Barry K."/>
            <person name="Glavina del Rio T."/>
            <person name="Dalin E."/>
            <person name="Tice H."/>
            <person name="Pitluck S."/>
            <person name="Saunders E."/>
            <person name="Brettin T."/>
            <person name="Bruce D."/>
            <person name="Detter J.C."/>
            <person name="Han C."/>
            <person name="Schmutz J."/>
            <person name="Larimer F."/>
            <person name="Land M."/>
            <person name="Hauser L."/>
            <person name="Kyrpides N."/>
            <person name="Mikhailova N."/>
            <person name="Nelson K."/>
            <person name="Gogarten J.P."/>
            <person name="Noll K."/>
            <person name="Richardson P."/>
        </authorList>
    </citation>
    <scope>NUCLEOTIDE SEQUENCE [LARGE SCALE GENOMIC DNA]</scope>
    <source>
        <strain evidence="3">ATCC 35602 / DSM 5306 / Rt17-B1</strain>
    </source>
</reference>
<name>A7HL43_FERNB</name>
<reference evidence="2 3" key="2">
    <citation type="journal article" date="2009" name="Proc. Natl. Acad. Sci. U.S.A.">
        <title>On the chimeric nature, thermophilic origin, and phylogenetic placement of the Thermotogales.</title>
        <authorList>
            <person name="Zhaxybayeva O."/>
            <person name="Swithers K.S."/>
            <person name="Lapierre P."/>
            <person name="Fournier G.P."/>
            <person name="Bickhart D.M."/>
            <person name="DeBoy R.T."/>
            <person name="Nelson K.E."/>
            <person name="Nesbo C.L."/>
            <person name="Doolittle W.F."/>
            <person name="Gogarten J.P."/>
            <person name="Noll K.M."/>
        </authorList>
    </citation>
    <scope>NUCLEOTIDE SEQUENCE [LARGE SCALE GENOMIC DNA]</scope>
    <source>
        <strain evidence="3">ATCC 35602 / DSM 5306 / Rt17-B1</strain>
    </source>
</reference>
<proteinExistence type="predicted"/>
<dbReference type="EMBL" id="CP000771">
    <property type="protein sequence ID" value="ABS60626.1"/>
    <property type="molecule type" value="Genomic_DNA"/>
</dbReference>
<dbReference type="OrthoDB" id="46071at2"/>
<dbReference type="RefSeq" id="WP_011993943.1">
    <property type="nucleotide sequence ID" value="NC_009718.1"/>
</dbReference>
<evidence type="ECO:0000313" key="3">
    <source>
        <dbReference type="Proteomes" id="UP000002415"/>
    </source>
</evidence>
<sequence>MILIIFMILRIFAIGLLFYTLFVMLRFLTSPESPTEVGRKRELYKDYKVKTDLPNEKIIKAFKVFGLTPQDSYSTASYRYFQMRRMVQNSSLPGPIKEGRIRELDELFDALTDYYRQSNKI</sequence>
<organism evidence="2 3">
    <name type="scientific">Fervidobacterium nodosum (strain ATCC 35602 / DSM 5306 / Rt17-B1)</name>
    <dbReference type="NCBI Taxonomy" id="381764"/>
    <lineage>
        <taxon>Bacteria</taxon>
        <taxon>Thermotogati</taxon>
        <taxon>Thermotogota</taxon>
        <taxon>Thermotogae</taxon>
        <taxon>Thermotogales</taxon>
        <taxon>Fervidobacteriaceae</taxon>
        <taxon>Fervidobacterium</taxon>
    </lineage>
</organism>
<dbReference type="AlphaFoldDB" id="A7HL43"/>
<keyword evidence="1" id="KW-0812">Transmembrane</keyword>
<dbReference type="Proteomes" id="UP000002415">
    <property type="component" value="Chromosome"/>
</dbReference>
<evidence type="ECO:0000313" key="2">
    <source>
        <dbReference type="EMBL" id="ABS60626.1"/>
    </source>
</evidence>
<dbReference type="HOGENOM" id="CLU_2034593_0_0_0"/>
<gene>
    <name evidence="2" type="ordered locus">Fnod_0773</name>
</gene>
<dbReference type="STRING" id="381764.Fnod_0773"/>
<keyword evidence="3" id="KW-1185">Reference proteome</keyword>
<evidence type="ECO:0000256" key="1">
    <source>
        <dbReference type="SAM" id="Phobius"/>
    </source>
</evidence>
<keyword evidence="1" id="KW-0472">Membrane</keyword>